<protein>
    <submittedName>
        <fullName evidence="1">Uncharacterized protein</fullName>
    </submittedName>
</protein>
<dbReference type="Proteomes" id="UP000277204">
    <property type="component" value="Unassembled WGS sequence"/>
</dbReference>
<dbReference type="AlphaFoldDB" id="A0A3P8BVP6"/>
<keyword evidence="2" id="KW-1185">Reference proteome</keyword>
<accession>A0A3P8BVP6</accession>
<name>A0A3P8BVP6_9TREM</name>
<evidence type="ECO:0000313" key="2">
    <source>
        <dbReference type="Proteomes" id="UP000277204"/>
    </source>
</evidence>
<reference evidence="1 2" key="1">
    <citation type="submission" date="2018-11" db="EMBL/GenBank/DDBJ databases">
        <authorList>
            <consortium name="Pathogen Informatics"/>
        </authorList>
    </citation>
    <scope>NUCLEOTIDE SEQUENCE [LARGE SCALE GENOMIC DNA]</scope>
    <source>
        <strain evidence="1 2">Zambia</strain>
    </source>
</reference>
<evidence type="ECO:0000313" key="1">
    <source>
        <dbReference type="EMBL" id="VDO76052.1"/>
    </source>
</evidence>
<dbReference type="EMBL" id="UZAI01002969">
    <property type="protein sequence ID" value="VDO76052.1"/>
    <property type="molecule type" value="Genomic_DNA"/>
</dbReference>
<organism evidence="1 2">
    <name type="scientific">Schistosoma margrebowiei</name>
    <dbReference type="NCBI Taxonomy" id="48269"/>
    <lineage>
        <taxon>Eukaryota</taxon>
        <taxon>Metazoa</taxon>
        <taxon>Spiralia</taxon>
        <taxon>Lophotrochozoa</taxon>
        <taxon>Platyhelminthes</taxon>
        <taxon>Trematoda</taxon>
        <taxon>Digenea</taxon>
        <taxon>Strigeidida</taxon>
        <taxon>Schistosomatoidea</taxon>
        <taxon>Schistosomatidae</taxon>
        <taxon>Schistosoma</taxon>
    </lineage>
</organism>
<gene>
    <name evidence="1" type="ORF">SMRZ_LOCUS7385</name>
</gene>
<sequence length="68" mass="8106">MKEKRKRGRPKNTLRREIEADMKMMNNHWKELESIDQVRVGWKGLVGGLCITTGGYRRKEVIFHHELI</sequence>
<proteinExistence type="predicted"/>